<evidence type="ECO:0000259" key="7">
    <source>
        <dbReference type="Pfam" id="PF25917"/>
    </source>
</evidence>
<dbReference type="Gene3D" id="2.40.420.20">
    <property type="match status" value="1"/>
</dbReference>
<dbReference type="EMBL" id="LUUB01000070">
    <property type="protein sequence ID" value="OAF07233.1"/>
    <property type="molecule type" value="Genomic_DNA"/>
</dbReference>
<dbReference type="Gene3D" id="2.40.30.170">
    <property type="match status" value="1"/>
</dbReference>
<dbReference type="InterPro" id="IPR058625">
    <property type="entry name" value="MdtA-like_BSH"/>
</dbReference>
<keyword evidence="3" id="KW-0813">Transport</keyword>
<evidence type="ECO:0000259" key="6">
    <source>
        <dbReference type="Pfam" id="PF25876"/>
    </source>
</evidence>
<proteinExistence type="inferred from homology"/>
<feature type="domain" description="Multidrug resistance protein MdtA-like alpha-helical hairpin" evidence="6">
    <location>
        <begin position="113"/>
        <end position="182"/>
    </location>
</feature>
<feature type="domain" description="CusB-like beta-barrel" evidence="8">
    <location>
        <begin position="222"/>
        <end position="275"/>
    </location>
</feature>
<dbReference type="SUPFAM" id="SSF111369">
    <property type="entry name" value="HlyD-like secretion proteins"/>
    <property type="match status" value="1"/>
</dbReference>
<dbReference type="GO" id="GO:1990281">
    <property type="term" value="C:efflux pump complex"/>
    <property type="evidence" value="ECO:0007669"/>
    <property type="project" value="TreeGrafter"/>
</dbReference>
<dbReference type="PANTHER" id="PTHR30469:SF38">
    <property type="entry name" value="HLYD FAMILY SECRETION PROTEIN"/>
    <property type="match status" value="1"/>
</dbReference>
<feature type="domain" description="Multidrug resistance protein MdtA-like barrel-sandwich hybrid" evidence="7">
    <location>
        <begin position="76"/>
        <end position="209"/>
    </location>
</feature>
<dbReference type="GO" id="GO:0015562">
    <property type="term" value="F:efflux transmembrane transporter activity"/>
    <property type="evidence" value="ECO:0007669"/>
    <property type="project" value="TreeGrafter"/>
</dbReference>
<dbReference type="Pfam" id="PF25954">
    <property type="entry name" value="Beta-barrel_RND_2"/>
    <property type="match status" value="1"/>
</dbReference>
<dbReference type="Proteomes" id="UP000076959">
    <property type="component" value="Unassembled WGS sequence"/>
</dbReference>
<feature type="coiled-coil region" evidence="4">
    <location>
        <begin position="113"/>
        <end position="178"/>
    </location>
</feature>
<evidence type="ECO:0000256" key="2">
    <source>
        <dbReference type="ARBA" id="ARBA00009477"/>
    </source>
</evidence>
<feature type="domain" description="Multidrug resistance protein MdtA-like C-terminal permuted SH3" evidence="9">
    <location>
        <begin position="298"/>
        <end position="357"/>
    </location>
</feature>
<evidence type="ECO:0000256" key="3">
    <source>
        <dbReference type="ARBA" id="ARBA00022448"/>
    </source>
</evidence>
<dbReference type="OrthoDB" id="9813967at2"/>
<dbReference type="AlphaFoldDB" id="A0A176YM55"/>
<dbReference type="InterPro" id="IPR058627">
    <property type="entry name" value="MdtA-like_C"/>
</dbReference>
<gene>
    <name evidence="10" type="ORF">AYJ54_18080</name>
</gene>
<evidence type="ECO:0000313" key="10">
    <source>
        <dbReference type="EMBL" id="OAF07233.1"/>
    </source>
</evidence>
<evidence type="ECO:0000256" key="1">
    <source>
        <dbReference type="ARBA" id="ARBA00004196"/>
    </source>
</evidence>
<protein>
    <submittedName>
        <fullName evidence="10">Uncharacterized protein</fullName>
    </submittedName>
</protein>
<dbReference type="PANTHER" id="PTHR30469">
    <property type="entry name" value="MULTIDRUG RESISTANCE PROTEIN MDTA"/>
    <property type="match status" value="1"/>
</dbReference>
<comment type="similarity">
    <text evidence="2">Belongs to the membrane fusion protein (MFP) (TC 8.A.1) family.</text>
</comment>
<evidence type="ECO:0000259" key="8">
    <source>
        <dbReference type="Pfam" id="PF25954"/>
    </source>
</evidence>
<feature type="chain" id="PRO_5008054775" evidence="5">
    <location>
        <begin position="39"/>
        <end position="374"/>
    </location>
</feature>
<evidence type="ECO:0000256" key="5">
    <source>
        <dbReference type="SAM" id="SignalP"/>
    </source>
</evidence>
<evidence type="ECO:0000313" key="11">
    <source>
        <dbReference type="Proteomes" id="UP000076959"/>
    </source>
</evidence>
<sequence>MPTNDDEPRVLAMRRGASLKVCMASVALALLANGAVRAADQPTGLLRVAAAMPRRQYLVPDLPLTGTIQARVLSNVAFQTSGRVTRRNVEVGQHVNAGDILALLDPTELQADLVSAEAALNSANAQLTEAQKNFDRQQSLLSSGSTTRERFDQAVAALRTGEAQVNSAQAALNTARERLTYSELTVGRGGVIVSRTIEVGQVVQSGQTVFGLAEDGPRDAVFQVPEVALTKPPKDRTVDITLQSRPGVTAVGSVREISPILDQTTGTVTVKIGIEQTPPGMTLGSAVIGRARWESSPAFVIPWSAMFSANGKPAVWVLDAVNTVSLREVVVKDYLTGMVALTDGLQEGERVVTSGVQLLYPGQQVVVAVDGAAP</sequence>
<keyword evidence="5" id="KW-0732">Signal</keyword>
<accession>A0A176YM55</accession>
<name>A0A176YM55_9BRAD</name>
<evidence type="ECO:0000259" key="9">
    <source>
        <dbReference type="Pfam" id="PF25967"/>
    </source>
</evidence>
<evidence type="ECO:0000256" key="4">
    <source>
        <dbReference type="SAM" id="Coils"/>
    </source>
</evidence>
<dbReference type="NCBIfam" id="TIGR01730">
    <property type="entry name" value="RND_mfp"/>
    <property type="match status" value="1"/>
</dbReference>
<dbReference type="Gene3D" id="2.40.50.100">
    <property type="match status" value="1"/>
</dbReference>
<reference evidence="10 11" key="1">
    <citation type="submission" date="2016-03" db="EMBL/GenBank/DDBJ databases">
        <title>Draft Genome Sequence of the Strain BR 10245 (Bradyrhizobium sp.) isolated from nodules of Centrolobium paraense.</title>
        <authorList>
            <person name="Simoes-Araujo J.L.Sr."/>
            <person name="Barauna A.C."/>
            <person name="Silva K."/>
            <person name="Zilli J.E."/>
        </authorList>
    </citation>
    <scope>NUCLEOTIDE SEQUENCE [LARGE SCALE GENOMIC DNA]</scope>
    <source>
        <strain evidence="10 11">BR 10245</strain>
    </source>
</reference>
<feature type="signal peptide" evidence="5">
    <location>
        <begin position="1"/>
        <end position="38"/>
    </location>
</feature>
<dbReference type="RefSeq" id="WP_082905811.1">
    <property type="nucleotide sequence ID" value="NZ_LUUB01000070.1"/>
</dbReference>
<dbReference type="Pfam" id="PF25967">
    <property type="entry name" value="RND-MFP_C"/>
    <property type="match status" value="1"/>
</dbReference>
<keyword evidence="4" id="KW-0175">Coiled coil</keyword>
<dbReference type="STRING" id="1505087.AYJ54_18080"/>
<dbReference type="Gene3D" id="1.10.287.470">
    <property type="entry name" value="Helix hairpin bin"/>
    <property type="match status" value="1"/>
</dbReference>
<comment type="caution">
    <text evidence="10">The sequence shown here is derived from an EMBL/GenBank/DDBJ whole genome shotgun (WGS) entry which is preliminary data.</text>
</comment>
<dbReference type="Pfam" id="PF25917">
    <property type="entry name" value="BSH_RND"/>
    <property type="match status" value="1"/>
</dbReference>
<dbReference type="InterPro" id="IPR006143">
    <property type="entry name" value="RND_pump_MFP"/>
</dbReference>
<comment type="subcellular location">
    <subcellularLocation>
        <location evidence="1">Cell envelope</location>
    </subcellularLocation>
</comment>
<dbReference type="InterPro" id="IPR058792">
    <property type="entry name" value="Beta-barrel_RND_2"/>
</dbReference>
<keyword evidence="11" id="KW-1185">Reference proteome</keyword>
<organism evidence="10 11">
    <name type="scientific">Bradyrhizobium centrolobii</name>
    <dbReference type="NCBI Taxonomy" id="1505087"/>
    <lineage>
        <taxon>Bacteria</taxon>
        <taxon>Pseudomonadati</taxon>
        <taxon>Pseudomonadota</taxon>
        <taxon>Alphaproteobacteria</taxon>
        <taxon>Hyphomicrobiales</taxon>
        <taxon>Nitrobacteraceae</taxon>
        <taxon>Bradyrhizobium</taxon>
    </lineage>
</organism>
<dbReference type="InterPro" id="IPR058624">
    <property type="entry name" value="MdtA-like_HH"/>
</dbReference>
<dbReference type="Pfam" id="PF25876">
    <property type="entry name" value="HH_MFP_RND"/>
    <property type="match status" value="1"/>
</dbReference>